<evidence type="ECO:0000256" key="5">
    <source>
        <dbReference type="ARBA" id="ARBA00023065"/>
    </source>
</evidence>
<protein>
    <submittedName>
        <fullName evidence="10">K+/H+ antiporter</fullName>
    </submittedName>
</protein>
<dbReference type="Gene3D" id="1.20.1530.20">
    <property type="match status" value="1"/>
</dbReference>
<feature type="transmembrane region" description="Helical" evidence="8">
    <location>
        <begin position="47"/>
        <end position="65"/>
    </location>
</feature>
<gene>
    <name evidence="10" type="ORF">QBC34DRAFT_151315</name>
</gene>
<evidence type="ECO:0000256" key="2">
    <source>
        <dbReference type="ARBA" id="ARBA00022448"/>
    </source>
</evidence>
<keyword evidence="6 8" id="KW-0472">Membrane</keyword>
<name>A0AAV9GCX6_9PEZI</name>
<comment type="caution">
    <text evidence="10">The sequence shown here is derived from an EMBL/GenBank/DDBJ whole genome shotgun (WGS) entry which is preliminary data.</text>
</comment>
<dbReference type="InterPro" id="IPR050794">
    <property type="entry name" value="CPA2_transporter"/>
</dbReference>
<feature type="transmembrane region" description="Helical" evidence="8">
    <location>
        <begin position="337"/>
        <end position="356"/>
    </location>
</feature>
<dbReference type="GO" id="GO:1902600">
    <property type="term" value="P:proton transmembrane transport"/>
    <property type="evidence" value="ECO:0007669"/>
    <property type="project" value="InterPro"/>
</dbReference>
<evidence type="ECO:0000259" key="9">
    <source>
        <dbReference type="Pfam" id="PF00999"/>
    </source>
</evidence>
<keyword evidence="3 8" id="KW-0812">Transmembrane</keyword>
<dbReference type="Pfam" id="PF00999">
    <property type="entry name" value="Na_H_Exchanger"/>
    <property type="match status" value="1"/>
</dbReference>
<reference evidence="10" key="2">
    <citation type="submission" date="2023-05" db="EMBL/GenBank/DDBJ databases">
        <authorList>
            <consortium name="Lawrence Berkeley National Laboratory"/>
            <person name="Steindorff A."/>
            <person name="Hensen N."/>
            <person name="Bonometti L."/>
            <person name="Westerberg I."/>
            <person name="Brannstrom I.O."/>
            <person name="Guillou S."/>
            <person name="Cros-Aarteil S."/>
            <person name="Calhoun S."/>
            <person name="Haridas S."/>
            <person name="Kuo A."/>
            <person name="Mondo S."/>
            <person name="Pangilinan J."/>
            <person name="Riley R."/>
            <person name="Labutti K."/>
            <person name="Andreopoulos B."/>
            <person name="Lipzen A."/>
            <person name="Chen C."/>
            <person name="Yanf M."/>
            <person name="Daum C."/>
            <person name="Ng V."/>
            <person name="Clum A."/>
            <person name="Ohm R."/>
            <person name="Martin F."/>
            <person name="Silar P."/>
            <person name="Natvig D."/>
            <person name="Lalanne C."/>
            <person name="Gautier V."/>
            <person name="Ament-Velasquez S.L."/>
            <person name="Kruys A."/>
            <person name="Hutchinson M.I."/>
            <person name="Powell A.J."/>
            <person name="Barry K."/>
            <person name="Miller A.N."/>
            <person name="Grigoriev I.V."/>
            <person name="Debuchy R."/>
            <person name="Gladieux P."/>
            <person name="Thoren M.H."/>
            <person name="Johannesson H."/>
        </authorList>
    </citation>
    <scope>NUCLEOTIDE SEQUENCE</scope>
    <source>
        <strain evidence="10">PSN243</strain>
    </source>
</reference>
<keyword evidence="2" id="KW-0813">Transport</keyword>
<proteinExistence type="predicted"/>
<accession>A0AAV9GCX6</accession>
<feature type="transmembrane region" description="Helical" evidence="8">
    <location>
        <begin position="108"/>
        <end position="129"/>
    </location>
</feature>
<feature type="transmembrane region" description="Helical" evidence="8">
    <location>
        <begin position="429"/>
        <end position="449"/>
    </location>
</feature>
<feature type="transmembrane region" description="Helical" evidence="8">
    <location>
        <begin position="141"/>
        <end position="164"/>
    </location>
</feature>
<dbReference type="InterPro" id="IPR006153">
    <property type="entry name" value="Cation/H_exchanger_TM"/>
</dbReference>
<evidence type="ECO:0000256" key="1">
    <source>
        <dbReference type="ARBA" id="ARBA00004141"/>
    </source>
</evidence>
<feature type="transmembrane region" description="Helical" evidence="8">
    <location>
        <begin position="243"/>
        <end position="263"/>
    </location>
</feature>
<evidence type="ECO:0000313" key="11">
    <source>
        <dbReference type="Proteomes" id="UP001321760"/>
    </source>
</evidence>
<dbReference type="InterPro" id="IPR038770">
    <property type="entry name" value="Na+/solute_symporter_sf"/>
</dbReference>
<comment type="subcellular location">
    <subcellularLocation>
        <location evidence="1">Membrane</location>
        <topology evidence="1">Multi-pass membrane protein</topology>
    </subcellularLocation>
</comment>
<feature type="transmembrane region" description="Helical" evidence="8">
    <location>
        <begin position="396"/>
        <end position="417"/>
    </location>
</feature>
<dbReference type="EMBL" id="MU865958">
    <property type="protein sequence ID" value="KAK4446336.1"/>
    <property type="molecule type" value="Genomic_DNA"/>
</dbReference>
<keyword evidence="4 8" id="KW-1133">Transmembrane helix</keyword>
<feature type="region of interest" description="Disordered" evidence="7">
    <location>
        <begin position="861"/>
        <end position="890"/>
    </location>
</feature>
<feature type="transmembrane region" description="Helical" evidence="8">
    <location>
        <begin position="210"/>
        <end position="237"/>
    </location>
</feature>
<evidence type="ECO:0000256" key="8">
    <source>
        <dbReference type="SAM" id="Phobius"/>
    </source>
</evidence>
<dbReference type="PANTHER" id="PTHR32468:SF0">
    <property type="entry name" value="K(+)_H(+) ANTIPORTER 1"/>
    <property type="match status" value="1"/>
</dbReference>
<keyword evidence="5" id="KW-0406">Ion transport</keyword>
<dbReference type="PANTHER" id="PTHR32468">
    <property type="entry name" value="CATION/H + ANTIPORTER"/>
    <property type="match status" value="1"/>
</dbReference>
<evidence type="ECO:0000256" key="3">
    <source>
        <dbReference type="ARBA" id="ARBA00022692"/>
    </source>
</evidence>
<evidence type="ECO:0000256" key="4">
    <source>
        <dbReference type="ARBA" id="ARBA00022989"/>
    </source>
</evidence>
<evidence type="ECO:0000313" key="10">
    <source>
        <dbReference type="EMBL" id="KAK4446336.1"/>
    </source>
</evidence>
<feature type="transmembrane region" description="Helical" evidence="8">
    <location>
        <begin position="77"/>
        <end position="102"/>
    </location>
</feature>
<feature type="transmembrane region" description="Helical" evidence="8">
    <location>
        <begin position="363"/>
        <end position="384"/>
    </location>
</feature>
<dbReference type="GO" id="GO:0016020">
    <property type="term" value="C:membrane"/>
    <property type="evidence" value="ECO:0007669"/>
    <property type="project" value="UniProtKB-SubCell"/>
</dbReference>
<organism evidence="10 11">
    <name type="scientific">Podospora aff. communis PSN243</name>
    <dbReference type="NCBI Taxonomy" id="3040156"/>
    <lineage>
        <taxon>Eukaryota</taxon>
        <taxon>Fungi</taxon>
        <taxon>Dikarya</taxon>
        <taxon>Ascomycota</taxon>
        <taxon>Pezizomycotina</taxon>
        <taxon>Sordariomycetes</taxon>
        <taxon>Sordariomycetidae</taxon>
        <taxon>Sordariales</taxon>
        <taxon>Podosporaceae</taxon>
        <taxon>Podospora</taxon>
    </lineage>
</organism>
<evidence type="ECO:0000256" key="6">
    <source>
        <dbReference type="ARBA" id="ARBA00023136"/>
    </source>
</evidence>
<feature type="transmembrane region" description="Helical" evidence="8">
    <location>
        <begin position="284"/>
        <end position="317"/>
    </location>
</feature>
<reference evidence="10" key="1">
    <citation type="journal article" date="2023" name="Mol. Phylogenet. Evol.">
        <title>Genome-scale phylogeny and comparative genomics of the fungal order Sordariales.</title>
        <authorList>
            <person name="Hensen N."/>
            <person name="Bonometti L."/>
            <person name="Westerberg I."/>
            <person name="Brannstrom I.O."/>
            <person name="Guillou S."/>
            <person name="Cros-Aarteil S."/>
            <person name="Calhoun S."/>
            <person name="Haridas S."/>
            <person name="Kuo A."/>
            <person name="Mondo S."/>
            <person name="Pangilinan J."/>
            <person name="Riley R."/>
            <person name="LaButti K."/>
            <person name="Andreopoulos B."/>
            <person name="Lipzen A."/>
            <person name="Chen C."/>
            <person name="Yan M."/>
            <person name="Daum C."/>
            <person name="Ng V."/>
            <person name="Clum A."/>
            <person name="Steindorff A."/>
            <person name="Ohm R.A."/>
            <person name="Martin F."/>
            <person name="Silar P."/>
            <person name="Natvig D.O."/>
            <person name="Lalanne C."/>
            <person name="Gautier V."/>
            <person name="Ament-Velasquez S.L."/>
            <person name="Kruys A."/>
            <person name="Hutchinson M.I."/>
            <person name="Powell A.J."/>
            <person name="Barry K."/>
            <person name="Miller A.N."/>
            <person name="Grigoriev I.V."/>
            <person name="Debuchy R."/>
            <person name="Gladieux P."/>
            <person name="Hiltunen Thoren M."/>
            <person name="Johannesson H."/>
        </authorList>
    </citation>
    <scope>NUCLEOTIDE SEQUENCE</scope>
    <source>
        <strain evidence="10">PSN243</strain>
    </source>
</reference>
<sequence>MATVTVTTTMSAATTAASATATAVRAPAQAGVFEGLNPVIYNPADPIILFIIQATIVIALTRLLYWPLAKIREPRVIAEVITGIILGPSVMGRIPGFTAAIFPPAGMAPFRLAANIGLILFLFLVGLEINLNYLLSNWRIAMSVATLDMAVPFGLGVALAYGLYHQFPNESGTAPISFGVFALFIGVAIAITAFPVLCRILTSLKLLNTTVGVIVLTSGIANDVVGWILLALCVTLVNAGAGITALWVLLATVGYSLFLAYAVRPAFMTVLRRTHSLENGPTEGVVALTIFLVLASAFFTSVIGVHSIFGAFMVGLMCPHEGGFAIKLTEKIEDLTSTLFVPLFFALSGINTNLALLDSGIVWGYVVAVTVVAFMSKMIGGSLGARFNGMVWRESFTIGALMSCKGLVELIVLNIGLQAKILSTRTFTMFVVMALVTTFATAPLVSWLYPPWYQQKLELWKKGKIDWDGNPIVPTDGEMLNQEKDRQGDVATRLLVYLRTDGLSSILSLVSLFTGSPTTPGATEPSESTPLRVHGCRLLELTERSSSVMKVSEIEEHAGQDPIVKAFGTSTANSSTGRDVFVSGQVAVVPEGSFADTLATQAVRGNSDLILVPWSETGTLAEMPSFFSFPKTSDLVENRDFATLTGQIFNAAAHIAGVGVFIDKSLLADKPGDVAPAAPLSRQLTRDTTGVSLAEAHDNAVKFRPADRGGHRLIRVLFTGGEDDLFAARLGFQLAKNWRVLLQVIDAAGESRGNDAEFAALRTVMEERLEDRVNFRQVPADDAVAALLSAPSDSFAQEMAPSSPLLILGRGNRSEAFDASADAATSVLGPVAPRVIAAQGKTDVGKVAPSLLVVQAQRAAPMQEQRKRQGPAVVAVPKKSMESQESGHGA</sequence>
<evidence type="ECO:0000256" key="7">
    <source>
        <dbReference type="SAM" id="MobiDB-lite"/>
    </source>
</evidence>
<dbReference type="Proteomes" id="UP001321760">
    <property type="component" value="Unassembled WGS sequence"/>
</dbReference>
<dbReference type="AlphaFoldDB" id="A0AAV9GCX6"/>
<feature type="domain" description="Cation/H+ exchanger transmembrane" evidence="9">
    <location>
        <begin position="64"/>
        <end position="446"/>
    </location>
</feature>
<feature type="transmembrane region" description="Helical" evidence="8">
    <location>
        <begin position="176"/>
        <end position="198"/>
    </location>
</feature>
<dbReference type="GO" id="GO:0015297">
    <property type="term" value="F:antiporter activity"/>
    <property type="evidence" value="ECO:0007669"/>
    <property type="project" value="InterPro"/>
</dbReference>
<keyword evidence="11" id="KW-1185">Reference proteome</keyword>